<evidence type="ECO:0000256" key="5">
    <source>
        <dbReference type="ARBA" id="ARBA00022692"/>
    </source>
</evidence>
<dbReference type="PANTHER" id="PTHR32552">
    <property type="entry name" value="FERRICHROME IRON RECEPTOR-RELATED"/>
    <property type="match status" value="1"/>
</dbReference>
<evidence type="ECO:0000256" key="9">
    <source>
        <dbReference type="ARBA" id="ARBA00023136"/>
    </source>
</evidence>
<evidence type="ECO:0000313" key="15">
    <source>
        <dbReference type="EMBL" id="EGG30669.1"/>
    </source>
</evidence>
<accession>F3KZ22</accession>
<dbReference type="eggNOG" id="COG4773">
    <property type="taxonomic scope" value="Bacteria"/>
</dbReference>
<dbReference type="InterPro" id="IPR036942">
    <property type="entry name" value="Beta-barrel_TonB_sf"/>
</dbReference>
<comment type="subcellular location">
    <subcellularLocation>
        <location evidence="1">Cell outer membrane</location>
        <topology evidence="1">Multi-pass membrane protein</topology>
    </subcellularLocation>
</comment>
<keyword evidence="3" id="KW-1134">Transmembrane beta strand</keyword>
<evidence type="ECO:0000256" key="11">
    <source>
        <dbReference type="RuleBase" id="RU003357"/>
    </source>
</evidence>
<organism evidence="15 16">
    <name type="scientific">Aequoribacter fuscus</name>
    <dbReference type="NCBI Taxonomy" id="2518989"/>
    <lineage>
        <taxon>Bacteria</taxon>
        <taxon>Pseudomonadati</taxon>
        <taxon>Pseudomonadota</taxon>
        <taxon>Gammaproteobacteria</taxon>
        <taxon>Cellvibrionales</taxon>
        <taxon>Halieaceae</taxon>
        <taxon>Aequoribacter</taxon>
    </lineage>
</organism>
<keyword evidence="12" id="KW-0732">Signal</keyword>
<keyword evidence="8 11" id="KW-0798">TonB box</keyword>
<evidence type="ECO:0000256" key="1">
    <source>
        <dbReference type="ARBA" id="ARBA00004571"/>
    </source>
</evidence>
<name>F3KZ22_9GAMM</name>
<keyword evidence="9 11" id="KW-0472">Membrane</keyword>
<sequence>MFQKKIINRAVVSVVAASALSAHSALTQAQMLEEVIVTATKKSESMQDVAIAVQAMSGQALREQNVTNFEDYVAQLPSVNMGGRGPGQNEVYIRGAAVDAINITVAESQGSAPNVAMYLDEQPITAGGRNLDVYISDMERIEVLPGPQGTLYGASSQAGTVRLITNKPNVAEFEGNVSAEYSQTAKGEDSSKVEAMINIPLIDNKLAIRGAFYSDNRGGYIDNVAGTFQANENVNIAFPGSSVFYPEGTVFANGTTVGAGGVTIPVIKEVASNSALVEDDFNDVSYAGARLGVKYYINDDWSALAQFTTQTLKTDGVFDYDPEKGDLNVSRFSEDSLEDTFDQAAWTLEGRLGDLDVIYTGAYLEREVHAKIDYTGYTNIGKFIAGYQCEYLVGSYYHGLSNGYTTAYTWDPTIRGNTGVIECSTPVNSAKIDNEQTRFTSELRVSGDINDRTTFLAGVYYEDSEILHIGNFNYGAPIANGWAPIDINSSSTFDNSEANARGLVTDATQFRNDNTRTEEQIAFFGEIAFDITEQLSLAVSARYYDLEYGFTGYGAWRYGNQPLFIDDADPTNDIRPALTGGREYEVNFAELQPLKTDDTITKVTLSYEATPDILLYATMSEGYRPGGFNRAAAQKGGQYSASANNLTDTGLQCGTDVAINSNAATGFPGYCLPYVFESDTVENLEFGWKATLQDGLLRINGTVYWIDWKDIQVSQFDSQNISVLTVVDNGGDAEIQGMEVDFAWALTENLTIYGAASYNDTELTSVDPGFAIVVQDEGNPLPLTPEFQGNLRARYTWTMAAGMDAYWQLSGKYADEALNSIVDTPEEPNTYQDSYAIFNGSVGLNSPDGWGAELYVRNLSDERAELHINRQDFIERTTTNRPRTIGLRIKYEF</sequence>
<dbReference type="InterPro" id="IPR039426">
    <property type="entry name" value="TonB-dep_rcpt-like"/>
</dbReference>
<evidence type="ECO:0000256" key="6">
    <source>
        <dbReference type="ARBA" id="ARBA00023004"/>
    </source>
</evidence>
<dbReference type="Gene3D" id="2.40.170.20">
    <property type="entry name" value="TonB-dependent receptor, beta-barrel domain"/>
    <property type="match status" value="2"/>
</dbReference>
<dbReference type="InterPro" id="IPR000531">
    <property type="entry name" value="Beta-barrel_TonB"/>
</dbReference>
<dbReference type="PANTHER" id="PTHR32552:SF81">
    <property type="entry name" value="TONB-DEPENDENT OUTER MEMBRANE RECEPTOR"/>
    <property type="match status" value="1"/>
</dbReference>
<evidence type="ECO:0000256" key="10">
    <source>
        <dbReference type="ARBA" id="ARBA00023237"/>
    </source>
</evidence>
<dbReference type="AlphaFoldDB" id="F3KZ22"/>
<dbReference type="RefSeq" id="WP_009574671.1">
    <property type="nucleotide sequence ID" value="NZ_AEIG01000010.1"/>
</dbReference>
<keyword evidence="7" id="KW-0406">Ion transport</keyword>
<evidence type="ECO:0000256" key="3">
    <source>
        <dbReference type="ARBA" id="ARBA00022452"/>
    </source>
</evidence>
<evidence type="ECO:0000256" key="2">
    <source>
        <dbReference type="ARBA" id="ARBA00022448"/>
    </source>
</evidence>
<keyword evidence="10" id="KW-0998">Cell outer membrane</keyword>
<dbReference type="STRING" id="2518989.IMCC3088_88"/>
<dbReference type="Pfam" id="PF00593">
    <property type="entry name" value="TonB_dep_Rec_b-barrel"/>
    <property type="match status" value="1"/>
</dbReference>
<keyword evidence="5" id="KW-0812">Transmembrane</keyword>
<gene>
    <name evidence="15" type="ORF">IMCC3088_88</name>
</gene>
<feature type="chain" id="PRO_5003302205" evidence="12">
    <location>
        <begin position="25"/>
        <end position="893"/>
    </location>
</feature>
<keyword evidence="4" id="KW-0410">Iron transport</keyword>
<evidence type="ECO:0000259" key="14">
    <source>
        <dbReference type="Pfam" id="PF07715"/>
    </source>
</evidence>
<dbReference type="GO" id="GO:0006826">
    <property type="term" value="P:iron ion transport"/>
    <property type="evidence" value="ECO:0007669"/>
    <property type="project" value="UniProtKB-KW"/>
</dbReference>
<comment type="caution">
    <text evidence="15">The sequence shown here is derived from an EMBL/GenBank/DDBJ whole genome shotgun (WGS) entry which is preliminary data.</text>
</comment>
<reference evidence="15 16" key="1">
    <citation type="journal article" date="2011" name="J. Bacteriol.">
        <title>Genome sequence of strain IMCC3088, a proteorhodopsin-containing marine bacterium belonging to the OM60/NOR5 clade.</title>
        <authorList>
            <person name="Jang Y."/>
            <person name="Oh H.M."/>
            <person name="Kang I."/>
            <person name="Lee K."/>
            <person name="Yang S.J."/>
            <person name="Cho J.C."/>
        </authorList>
    </citation>
    <scope>NUCLEOTIDE SEQUENCE [LARGE SCALE GENOMIC DNA]</scope>
    <source>
        <strain evidence="15 16">IMCC3088</strain>
    </source>
</reference>
<evidence type="ECO:0000259" key="13">
    <source>
        <dbReference type="Pfam" id="PF00593"/>
    </source>
</evidence>
<protein>
    <submittedName>
        <fullName evidence="15">TonB-dependent receptor</fullName>
    </submittedName>
</protein>
<keyword evidence="2" id="KW-0813">Transport</keyword>
<keyword evidence="15" id="KW-0675">Receptor</keyword>
<feature type="domain" description="TonB-dependent receptor-like beta-barrel" evidence="13">
    <location>
        <begin position="342"/>
        <end position="859"/>
    </location>
</feature>
<keyword evidence="6" id="KW-0408">Iron</keyword>
<proteinExistence type="inferred from homology"/>
<feature type="signal peptide" evidence="12">
    <location>
        <begin position="1"/>
        <end position="24"/>
    </location>
</feature>
<evidence type="ECO:0000256" key="7">
    <source>
        <dbReference type="ARBA" id="ARBA00023065"/>
    </source>
</evidence>
<dbReference type="EMBL" id="AEIG01000010">
    <property type="protein sequence ID" value="EGG30669.1"/>
    <property type="molecule type" value="Genomic_DNA"/>
</dbReference>
<keyword evidence="16" id="KW-1185">Reference proteome</keyword>
<comment type="similarity">
    <text evidence="11">Belongs to the TonB-dependent receptor family.</text>
</comment>
<evidence type="ECO:0000256" key="4">
    <source>
        <dbReference type="ARBA" id="ARBA00022496"/>
    </source>
</evidence>
<dbReference type="Proteomes" id="UP000005615">
    <property type="component" value="Unassembled WGS sequence"/>
</dbReference>
<dbReference type="GO" id="GO:0009279">
    <property type="term" value="C:cell outer membrane"/>
    <property type="evidence" value="ECO:0007669"/>
    <property type="project" value="UniProtKB-SubCell"/>
</dbReference>
<evidence type="ECO:0000313" key="16">
    <source>
        <dbReference type="Proteomes" id="UP000005615"/>
    </source>
</evidence>
<dbReference type="Pfam" id="PF07715">
    <property type="entry name" value="Plug"/>
    <property type="match status" value="1"/>
</dbReference>
<dbReference type="SUPFAM" id="SSF56935">
    <property type="entry name" value="Porins"/>
    <property type="match status" value="1"/>
</dbReference>
<dbReference type="InterPro" id="IPR012910">
    <property type="entry name" value="Plug_dom"/>
</dbReference>
<evidence type="ECO:0000256" key="12">
    <source>
        <dbReference type="SAM" id="SignalP"/>
    </source>
</evidence>
<evidence type="ECO:0000256" key="8">
    <source>
        <dbReference type="ARBA" id="ARBA00023077"/>
    </source>
</evidence>
<feature type="domain" description="TonB-dependent receptor plug" evidence="14">
    <location>
        <begin position="47"/>
        <end position="160"/>
    </location>
</feature>